<keyword evidence="1" id="KW-0131">Cell cycle</keyword>
<accession>A0A6I4INH4</accession>
<reference evidence="1 2" key="1">
    <citation type="submission" date="2020-12" db="EMBL/GenBank/DDBJ databases">
        <title>HMF7856_wgs.fasta genome submission.</title>
        <authorList>
            <person name="Kang H."/>
            <person name="Kim H."/>
            <person name="Joh K."/>
        </authorList>
    </citation>
    <scope>NUCLEOTIDE SEQUENCE [LARGE SCALE GENOMIC DNA]</scope>
    <source>
        <strain evidence="1 2">HMF7856</strain>
    </source>
</reference>
<dbReference type="GO" id="GO:0051301">
    <property type="term" value="P:cell division"/>
    <property type="evidence" value="ECO:0007669"/>
    <property type="project" value="UniProtKB-KW"/>
</dbReference>
<keyword evidence="1" id="KW-0132">Cell division</keyword>
<sequence length="289" mass="32784">MFKKHIWRPILITLAWLITISGTVVLMSFINFKKAGVVCKDVKVYIPGSQYFIDKQSVDDILGVSNHALIGRKLENINLHDLEQKLKANPFIDHAKIYADMDGIINVEISQRQPILHIMNQFDQDFYVDRNGLKLPLSNNFTARVLAANGYIEEPFGKVDTLHTPLAKDIYKAADFITKDTLWNAQIAQIYVNQEHEMELIPRVGNQHILIGSADSLKNKMDNLLAFYKQAMPRVGWNTYQVINLKYANQVIGVKKGSMVKIDSTKTANNSIKADSLIKTTQDTSHIKN</sequence>
<proteinExistence type="predicted"/>
<evidence type="ECO:0000313" key="2">
    <source>
        <dbReference type="Proteomes" id="UP000429232"/>
    </source>
</evidence>
<dbReference type="RefSeq" id="WP_157525255.1">
    <property type="nucleotide sequence ID" value="NZ_CP066775.1"/>
</dbReference>
<dbReference type="AlphaFoldDB" id="A0A6I4INH4"/>
<dbReference type="Proteomes" id="UP000429232">
    <property type="component" value="Chromosome"/>
</dbReference>
<organism evidence="1 2">
    <name type="scientific">Mucilaginibacter ginkgonis</name>
    <dbReference type="NCBI Taxonomy" id="2682091"/>
    <lineage>
        <taxon>Bacteria</taxon>
        <taxon>Pseudomonadati</taxon>
        <taxon>Bacteroidota</taxon>
        <taxon>Sphingobacteriia</taxon>
        <taxon>Sphingobacteriales</taxon>
        <taxon>Sphingobacteriaceae</taxon>
        <taxon>Mucilaginibacter</taxon>
    </lineage>
</organism>
<keyword evidence="2" id="KW-1185">Reference proteome</keyword>
<dbReference type="EMBL" id="CP066775">
    <property type="protein sequence ID" value="QQL48605.1"/>
    <property type="molecule type" value="Genomic_DNA"/>
</dbReference>
<name>A0A6I4INH4_9SPHI</name>
<evidence type="ECO:0000313" key="1">
    <source>
        <dbReference type="EMBL" id="QQL48605.1"/>
    </source>
</evidence>
<dbReference type="KEGG" id="mgik:GO620_010460"/>
<protein>
    <submittedName>
        <fullName evidence="1">Cell division protein FtsQ</fullName>
    </submittedName>
</protein>
<gene>
    <name evidence="1" type="ORF">GO620_010460</name>
</gene>